<dbReference type="PROSITE" id="PS00237">
    <property type="entry name" value="G_PROTEIN_RECEP_F1_1"/>
    <property type="match status" value="1"/>
</dbReference>
<name>A0A8C4QRX6_EPTBU</name>
<proteinExistence type="inferred from homology"/>
<evidence type="ECO:0000256" key="8">
    <source>
        <dbReference type="ARBA" id="ARBA00025736"/>
    </source>
</evidence>
<keyword evidence="13" id="KW-1185">Reference proteome</keyword>
<organism evidence="12 13">
    <name type="scientific">Eptatretus burgeri</name>
    <name type="common">Inshore hagfish</name>
    <dbReference type="NCBI Taxonomy" id="7764"/>
    <lineage>
        <taxon>Eukaryota</taxon>
        <taxon>Metazoa</taxon>
        <taxon>Chordata</taxon>
        <taxon>Craniata</taxon>
        <taxon>Vertebrata</taxon>
        <taxon>Cyclostomata</taxon>
        <taxon>Myxini</taxon>
        <taxon>Myxiniformes</taxon>
        <taxon>Myxinidae</taxon>
        <taxon>Eptatretinae</taxon>
        <taxon>Eptatretus</taxon>
    </lineage>
</organism>
<sequence>MSAVTQLLGPTPYCITGIVILTLVFLLGSVGNFSVIWILSYKIKKTTITIFFLNLAIADFVLVMTLPASMAYILSGFVFPDDTIFCKIISFLLFTNMYASVFFLTVISVDRYFAVVYPVKALRITTINVIRTVLGFIIPFGVMLFCYCRIALKIRIIMTVVAAFFVCWAPYYVVNLIEVASP</sequence>
<feature type="transmembrane region" description="Helical" evidence="10">
    <location>
        <begin position="91"/>
        <end position="109"/>
    </location>
</feature>
<keyword evidence="7 9" id="KW-0807">Transducer</keyword>
<evidence type="ECO:0000259" key="11">
    <source>
        <dbReference type="PROSITE" id="PS50262"/>
    </source>
</evidence>
<reference evidence="12" key="2">
    <citation type="submission" date="2025-09" db="UniProtKB">
        <authorList>
            <consortium name="Ensembl"/>
        </authorList>
    </citation>
    <scope>IDENTIFICATION</scope>
</reference>
<evidence type="ECO:0000256" key="2">
    <source>
        <dbReference type="ARBA" id="ARBA00022692"/>
    </source>
</evidence>
<dbReference type="PANTHER" id="PTHR24225:SF24">
    <property type="entry name" value="G-PROTEIN COUPLED RECEPTORS FAMILY 1 PROFILE DOMAIN-CONTAINING PROTEIN"/>
    <property type="match status" value="1"/>
</dbReference>
<comment type="similarity">
    <text evidence="8">Belongs to the chemokine-like receptor (CMKLR) family.</text>
</comment>
<evidence type="ECO:0000313" key="12">
    <source>
        <dbReference type="Ensembl" id="ENSEBUP00000019633.1"/>
    </source>
</evidence>
<dbReference type="InterPro" id="IPR000826">
    <property type="entry name" value="Formyl_rcpt-rel"/>
</dbReference>
<protein>
    <recommendedName>
        <fullName evidence="11">G-protein coupled receptors family 1 profile domain-containing protein</fullName>
    </recommendedName>
</protein>
<dbReference type="PROSITE" id="PS50262">
    <property type="entry name" value="G_PROTEIN_RECEP_F1_2"/>
    <property type="match status" value="1"/>
</dbReference>
<dbReference type="AlphaFoldDB" id="A0A8C4QRX6"/>
<comment type="similarity">
    <text evidence="9">Belongs to the G-protein coupled receptor 1 family.</text>
</comment>
<evidence type="ECO:0000256" key="4">
    <source>
        <dbReference type="ARBA" id="ARBA00023040"/>
    </source>
</evidence>
<dbReference type="Pfam" id="PF00001">
    <property type="entry name" value="7tm_1"/>
    <property type="match status" value="1"/>
</dbReference>
<evidence type="ECO:0000256" key="7">
    <source>
        <dbReference type="ARBA" id="ARBA00023224"/>
    </source>
</evidence>
<dbReference type="GO" id="GO:0005886">
    <property type="term" value="C:plasma membrane"/>
    <property type="evidence" value="ECO:0007669"/>
    <property type="project" value="TreeGrafter"/>
</dbReference>
<feature type="transmembrane region" description="Helical" evidence="10">
    <location>
        <begin position="12"/>
        <end position="39"/>
    </location>
</feature>
<dbReference type="GO" id="GO:0006954">
    <property type="term" value="P:inflammatory response"/>
    <property type="evidence" value="ECO:0007669"/>
    <property type="project" value="TreeGrafter"/>
</dbReference>
<dbReference type="GO" id="GO:0004930">
    <property type="term" value="F:G protein-coupled receptor activity"/>
    <property type="evidence" value="ECO:0007669"/>
    <property type="project" value="UniProtKB-KW"/>
</dbReference>
<reference evidence="12" key="1">
    <citation type="submission" date="2025-08" db="UniProtKB">
        <authorList>
            <consortium name="Ensembl"/>
        </authorList>
    </citation>
    <scope>IDENTIFICATION</scope>
</reference>
<dbReference type="PANTHER" id="PTHR24225">
    <property type="entry name" value="CHEMOTACTIC RECEPTOR"/>
    <property type="match status" value="1"/>
</dbReference>
<keyword evidence="6 9" id="KW-0675">Receptor</keyword>
<evidence type="ECO:0000256" key="1">
    <source>
        <dbReference type="ARBA" id="ARBA00004141"/>
    </source>
</evidence>
<evidence type="ECO:0000256" key="6">
    <source>
        <dbReference type="ARBA" id="ARBA00023170"/>
    </source>
</evidence>
<feature type="transmembrane region" description="Helical" evidence="10">
    <location>
        <begin position="129"/>
        <end position="147"/>
    </location>
</feature>
<keyword evidence="2 9" id="KW-0812">Transmembrane</keyword>
<dbReference type="InterPro" id="IPR000276">
    <property type="entry name" value="GPCR_Rhodpsn"/>
</dbReference>
<evidence type="ECO:0000256" key="10">
    <source>
        <dbReference type="SAM" id="Phobius"/>
    </source>
</evidence>
<comment type="subcellular location">
    <subcellularLocation>
        <location evidence="1">Membrane</location>
        <topology evidence="1">Multi-pass membrane protein</topology>
    </subcellularLocation>
</comment>
<dbReference type="Ensembl" id="ENSEBUT00000020209.1">
    <property type="protein sequence ID" value="ENSEBUP00000019633.1"/>
    <property type="gene ID" value="ENSEBUG00000012184.1"/>
</dbReference>
<dbReference type="PRINTS" id="PR00237">
    <property type="entry name" value="GPCRRHODOPSN"/>
</dbReference>
<dbReference type="GeneTree" id="ENSGT01150000287001"/>
<dbReference type="GO" id="GO:0004875">
    <property type="term" value="F:complement receptor activity"/>
    <property type="evidence" value="ECO:0007669"/>
    <property type="project" value="TreeGrafter"/>
</dbReference>
<dbReference type="InterPro" id="IPR017452">
    <property type="entry name" value="GPCR_Rhodpsn_7TM"/>
</dbReference>
<dbReference type="GO" id="GO:0007204">
    <property type="term" value="P:positive regulation of cytosolic calcium ion concentration"/>
    <property type="evidence" value="ECO:0007669"/>
    <property type="project" value="TreeGrafter"/>
</dbReference>
<dbReference type="PRINTS" id="PR01157">
    <property type="entry name" value="P2YPURNOCPTR"/>
</dbReference>
<feature type="transmembrane region" description="Helical" evidence="10">
    <location>
        <begin position="154"/>
        <end position="174"/>
    </location>
</feature>
<keyword evidence="3 10" id="KW-1133">Transmembrane helix</keyword>
<accession>A0A8C4QRX6</accession>
<evidence type="ECO:0000256" key="3">
    <source>
        <dbReference type="ARBA" id="ARBA00022989"/>
    </source>
</evidence>
<keyword evidence="5 10" id="KW-0472">Membrane</keyword>
<feature type="transmembrane region" description="Helical" evidence="10">
    <location>
        <begin position="51"/>
        <end position="79"/>
    </location>
</feature>
<evidence type="ECO:0000256" key="5">
    <source>
        <dbReference type="ARBA" id="ARBA00023136"/>
    </source>
</evidence>
<dbReference type="GO" id="GO:0007200">
    <property type="term" value="P:phospholipase C-activating G protein-coupled receptor signaling pathway"/>
    <property type="evidence" value="ECO:0007669"/>
    <property type="project" value="TreeGrafter"/>
</dbReference>
<evidence type="ECO:0000256" key="9">
    <source>
        <dbReference type="RuleBase" id="RU000688"/>
    </source>
</evidence>
<dbReference type="Gene3D" id="1.20.1070.10">
    <property type="entry name" value="Rhodopsin 7-helix transmembrane proteins"/>
    <property type="match status" value="2"/>
</dbReference>
<keyword evidence="4 9" id="KW-0297">G-protein coupled receptor</keyword>
<feature type="domain" description="G-protein coupled receptors family 1 profile" evidence="11">
    <location>
        <begin position="31"/>
        <end position="182"/>
    </location>
</feature>
<dbReference type="Proteomes" id="UP000694388">
    <property type="component" value="Unplaced"/>
</dbReference>
<evidence type="ECO:0000313" key="13">
    <source>
        <dbReference type="Proteomes" id="UP000694388"/>
    </source>
</evidence>
<dbReference type="SUPFAM" id="SSF81321">
    <property type="entry name" value="Family A G protein-coupled receptor-like"/>
    <property type="match status" value="1"/>
</dbReference>